<evidence type="ECO:0000313" key="2">
    <source>
        <dbReference type="Proteomes" id="UP001243375"/>
    </source>
</evidence>
<name>A0ACC2XRR8_9TREE</name>
<sequence length="86" mass="9610">MQWFRNAPVATGADGFVSADYSLQAKMGIANYQAWKGYQPESVETAPVTFATPPKSVSVRLMRNKYREEEEAAQITEPVMDYTKTG</sequence>
<comment type="caution">
    <text evidence="1">The sequence shown here is derived from an EMBL/GenBank/DDBJ whole genome shotgun (WGS) entry which is preliminary data.</text>
</comment>
<reference evidence="1" key="1">
    <citation type="submission" date="2023-04" db="EMBL/GenBank/DDBJ databases">
        <title>Draft Genome sequencing of Naganishia species isolated from polar environments using Oxford Nanopore Technology.</title>
        <authorList>
            <person name="Leo P."/>
            <person name="Venkateswaran K."/>
        </authorList>
    </citation>
    <scope>NUCLEOTIDE SEQUENCE</scope>
    <source>
        <strain evidence="1">MNA-CCFEE 5425</strain>
    </source>
</reference>
<protein>
    <submittedName>
        <fullName evidence="1">Uncharacterized protein</fullName>
    </submittedName>
</protein>
<accession>A0ACC2XRR8</accession>
<dbReference type="Proteomes" id="UP001243375">
    <property type="component" value="Unassembled WGS sequence"/>
</dbReference>
<proteinExistence type="predicted"/>
<organism evidence="1 2">
    <name type="scientific">Naganishia vaughanmartiniae</name>
    <dbReference type="NCBI Taxonomy" id="1424756"/>
    <lineage>
        <taxon>Eukaryota</taxon>
        <taxon>Fungi</taxon>
        <taxon>Dikarya</taxon>
        <taxon>Basidiomycota</taxon>
        <taxon>Agaricomycotina</taxon>
        <taxon>Tremellomycetes</taxon>
        <taxon>Filobasidiales</taxon>
        <taxon>Filobasidiaceae</taxon>
        <taxon>Naganishia</taxon>
    </lineage>
</organism>
<keyword evidence="2" id="KW-1185">Reference proteome</keyword>
<dbReference type="EMBL" id="JASBWU010000001">
    <property type="protein sequence ID" value="KAJ9125696.1"/>
    <property type="molecule type" value="Genomic_DNA"/>
</dbReference>
<evidence type="ECO:0000313" key="1">
    <source>
        <dbReference type="EMBL" id="KAJ9125696.1"/>
    </source>
</evidence>
<gene>
    <name evidence="1" type="ORF">QFC22_000659</name>
</gene>